<evidence type="ECO:0000256" key="5">
    <source>
        <dbReference type="ARBA" id="ARBA00023194"/>
    </source>
</evidence>
<dbReference type="GO" id="GO:0006633">
    <property type="term" value="P:fatty acid biosynthetic process"/>
    <property type="evidence" value="ECO:0007669"/>
    <property type="project" value="InterPro"/>
</dbReference>
<dbReference type="SUPFAM" id="SSF101173">
    <property type="entry name" value="Docking domain B of the erythromycin polyketide synthase (DEBS)"/>
    <property type="match status" value="1"/>
</dbReference>
<dbReference type="EMBL" id="FZNR01000059">
    <property type="protein sequence ID" value="SNT19270.1"/>
    <property type="molecule type" value="Genomic_DNA"/>
</dbReference>
<accession>A0A239KMN7</accession>
<dbReference type="PROSITE" id="PS00606">
    <property type="entry name" value="KS3_1"/>
    <property type="match status" value="1"/>
</dbReference>
<evidence type="ECO:0000313" key="12">
    <source>
        <dbReference type="Proteomes" id="UP000198415"/>
    </source>
</evidence>
<gene>
    <name evidence="11" type="ORF">SAMN06264365_1592</name>
</gene>
<dbReference type="FunFam" id="3.40.366.10:FF:000002">
    <property type="entry name" value="Probable polyketide synthase 2"/>
    <property type="match status" value="1"/>
</dbReference>
<dbReference type="FunFam" id="3.40.47.10:FF:000019">
    <property type="entry name" value="Polyketide synthase type I"/>
    <property type="match status" value="1"/>
</dbReference>
<organism evidence="11 12">
    <name type="scientific">Actinoplanes regularis</name>
    <dbReference type="NCBI Taxonomy" id="52697"/>
    <lineage>
        <taxon>Bacteria</taxon>
        <taxon>Bacillati</taxon>
        <taxon>Actinomycetota</taxon>
        <taxon>Actinomycetes</taxon>
        <taxon>Micromonosporales</taxon>
        <taxon>Micromonosporaceae</taxon>
        <taxon>Actinoplanes</taxon>
    </lineage>
</organism>
<evidence type="ECO:0000259" key="10">
    <source>
        <dbReference type="PROSITE" id="PS52019"/>
    </source>
</evidence>
<keyword evidence="7" id="KW-0012">Acyltransferase</keyword>
<dbReference type="InterPro" id="IPR042104">
    <property type="entry name" value="PKS_dehydratase_sf"/>
</dbReference>
<dbReference type="GO" id="GO:0017000">
    <property type="term" value="P:antibiotic biosynthetic process"/>
    <property type="evidence" value="ECO:0007669"/>
    <property type="project" value="UniProtKB-KW"/>
</dbReference>
<dbReference type="InterPro" id="IPR016036">
    <property type="entry name" value="Malonyl_transacylase_ACP-bd"/>
</dbReference>
<evidence type="ECO:0000256" key="3">
    <source>
        <dbReference type="ARBA" id="ARBA00022553"/>
    </source>
</evidence>
<keyword evidence="2" id="KW-0596">Phosphopantetheine</keyword>
<feature type="domain" description="Ketosynthase family 3 (KS3)" evidence="9">
    <location>
        <begin position="33"/>
        <end position="458"/>
    </location>
</feature>
<dbReference type="SMART" id="SM00825">
    <property type="entry name" value="PKS_KS"/>
    <property type="match status" value="1"/>
</dbReference>
<proteinExistence type="predicted"/>
<comment type="caution">
    <text evidence="8">Lacks conserved residue(s) required for the propagation of feature annotation.</text>
</comment>
<dbReference type="Gene3D" id="3.40.47.10">
    <property type="match status" value="1"/>
</dbReference>
<dbReference type="Proteomes" id="UP000198415">
    <property type="component" value="Unassembled WGS sequence"/>
</dbReference>
<feature type="non-terminal residue" evidence="11">
    <location>
        <position position="1009"/>
    </location>
</feature>
<dbReference type="InterPro" id="IPR014043">
    <property type="entry name" value="Acyl_transferase_dom"/>
</dbReference>
<dbReference type="Pfam" id="PF00109">
    <property type="entry name" value="ketoacyl-synt"/>
    <property type="match status" value="1"/>
</dbReference>
<dbReference type="InterPro" id="IPR001227">
    <property type="entry name" value="Ac_transferase_dom_sf"/>
</dbReference>
<dbReference type="Pfam" id="PF00698">
    <property type="entry name" value="Acyl_transf_1"/>
    <property type="match status" value="1"/>
</dbReference>
<dbReference type="InterPro" id="IPR014030">
    <property type="entry name" value="Ketoacyl_synth_N"/>
</dbReference>
<dbReference type="GO" id="GO:0004312">
    <property type="term" value="F:fatty acid synthase activity"/>
    <property type="evidence" value="ECO:0007669"/>
    <property type="project" value="TreeGrafter"/>
</dbReference>
<dbReference type="InterPro" id="IPR020841">
    <property type="entry name" value="PKS_Beta-ketoAc_synthase_dom"/>
</dbReference>
<dbReference type="SMART" id="SM00826">
    <property type="entry name" value="PKS_DH"/>
    <property type="match status" value="1"/>
</dbReference>
<dbReference type="PROSITE" id="PS52019">
    <property type="entry name" value="PKS_MFAS_DH"/>
    <property type="match status" value="1"/>
</dbReference>
<evidence type="ECO:0000259" key="9">
    <source>
        <dbReference type="PROSITE" id="PS52004"/>
    </source>
</evidence>
<evidence type="ECO:0000256" key="1">
    <source>
        <dbReference type="ARBA" id="ARBA00001957"/>
    </source>
</evidence>
<dbReference type="Pfam" id="PF16197">
    <property type="entry name" value="KAsynt_C_assoc"/>
    <property type="match status" value="1"/>
</dbReference>
<dbReference type="InterPro" id="IPR020807">
    <property type="entry name" value="PKS_DH"/>
</dbReference>
<sequence length="1009" mass="105026">MADGDKLREYLKRAIADAQDARKRLREVEERAQEPIAIVGMACRFPGGVSSPEQLWDLVASGTDAVSGFPTNRGWDVDALFDPDPEQVGRSYCREGGFLHDADRFDPEFFGMSPREALATDPQQRLLLQTAWEALEHAGVDPDSVRGSRTGVFTGVMYNDYGSRPRLPAEDFEGYLFSGSAGSVASGRVAYALGLEGPAVTVDTACSSSLVALHLAATALRRGECDLALAGGATVMSTPVAFLEFSRQRGLAVDGRCKSFAAAADGTGWAEGVGLLLVERLSDAQRNNHKILAVVRGSAVNQDGASNGLTAPNGPSQQRVIRQALSAAGLDVSDVDAVEAHGTGTRLGDPIEAQALLATYGQRPAEQPLWLGSLKSNIGHAQAAAGVGGVIKMVQAIQHGILPQTLHVDQPSPHVDWEAGAVRLLTDQQPWPRTEAPRRAAVSAFGISGTNAHVILEQAPAADPRPAGKPGAVLWPLSARDETGLRESATRLHRYVADRPDLDPADVGFTLATGRARHTERAAIAGTGRDELLAGLAALAADGTARTSEPARIALLFTGQGAQRLGMGRELYDEYPVFAAALDEVIGHLDAGLARPLRDVLFAGPGTPEAALLDRTDFTQAALFAVEVALVRLLGSWGIRPDLLAGHSIGEVVAAYAAGVLSLADAATLVTARGRLMRDLPAGGAMIAVEAGEAEVTALLAEHADVAGIAAVNGPAAVVISGAADAVAAVADALAQQGRRTRRLTVSHAFHSPLMEPMLADFGRIVRGLTFGAARLPIVSTVTGELASAESWSSPDYWVEQVRRPVRFADAVRTLADQGTTVFLEAGPDPVLTGLVGAVLGDDGHTAVAALRSGRPEARTALTAAGAAFTAGIAVDLAALAPEGNRIPLPTYPFRAERYWLAPSGSHADVASAGLLETGHPLLGAGVEAAADGSMIFTGRLSRGTHDWITDHVVAGTVLVPGTALLELTARVGDVLGLDTVEELTLSAPLVLPERGGVAVQLVTGPAGD</sequence>
<dbReference type="InterPro" id="IPR016035">
    <property type="entry name" value="Acyl_Trfase/lysoPLipase"/>
</dbReference>
<name>A0A239KMN7_9ACTN</name>
<dbReference type="InterPro" id="IPR050091">
    <property type="entry name" value="PKS_NRPS_Biosynth_Enz"/>
</dbReference>
<dbReference type="InterPro" id="IPR049552">
    <property type="entry name" value="PKS_DH_N"/>
</dbReference>
<dbReference type="PANTHER" id="PTHR43775:SF51">
    <property type="entry name" value="INACTIVE PHENOLPHTHIOCEROL SYNTHESIS POLYKETIDE SYNTHASE TYPE I PKS1-RELATED"/>
    <property type="match status" value="1"/>
</dbReference>
<dbReference type="Pfam" id="PF02801">
    <property type="entry name" value="Ketoacyl-synt_C"/>
    <property type="match status" value="1"/>
</dbReference>
<dbReference type="OrthoDB" id="3406074at2"/>
<dbReference type="SUPFAM" id="SSF53901">
    <property type="entry name" value="Thiolase-like"/>
    <property type="match status" value="1"/>
</dbReference>
<keyword evidence="6" id="KW-0511">Multifunctional enzyme</keyword>
<dbReference type="SUPFAM" id="SSF52151">
    <property type="entry name" value="FabD/lysophospholipase-like"/>
    <property type="match status" value="1"/>
</dbReference>
<keyword evidence="3" id="KW-0597">Phosphoprotein</keyword>
<dbReference type="Pfam" id="PF21089">
    <property type="entry name" value="PKS_DH_N"/>
    <property type="match status" value="1"/>
</dbReference>
<evidence type="ECO:0000256" key="4">
    <source>
        <dbReference type="ARBA" id="ARBA00022679"/>
    </source>
</evidence>
<dbReference type="CDD" id="cd00833">
    <property type="entry name" value="PKS"/>
    <property type="match status" value="1"/>
</dbReference>
<evidence type="ECO:0000256" key="8">
    <source>
        <dbReference type="PROSITE-ProRule" id="PRU01363"/>
    </source>
</evidence>
<evidence type="ECO:0000256" key="7">
    <source>
        <dbReference type="ARBA" id="ARBA00023315"/>
    </source>
</evidence>
<keyword evidence="5" id="KW-0045">Antibiotic biosynthesis</keyword>
<dbReference type="SUPFAM" id="SSF55048">
    <property type="entry name" value="Probable ACP-binding domain of malonyl-CoA ACP transacylase"/>
    <property type="match status" value="1"/>
</dbReference>
<dbReference type="InterPro" id="IPR015083">
    <property type="entry name" value="NorB/c/GfsB-D-like_docking"/>
</dbReference>
<dbReference type="InterPro" id="IPR049900">
    <property type="entry name" value="PKS_mFAS_DH"/>
</dbReference>
<reference evidence="11 12" key="1">
    <citation type="submission" date="2017-06" db="EMBL/GenBank/DDBJ databases">
        <authorList>
            <person name="Kim H.J."/>
            <person name="Triplett B.A."/>
        </authorList>
    </citation>
    <scope>NUCLEOTIDE SEQUENCE [LARGE SCALE GENOMIC DNA]</scope>
    <source>
        <strain evidence="11 12">DSM 43151</strain>
    </source>
</reference>
<dbReference type="PROSITE" id="PS52004">
    <property type="entry name" value="KS3_2"/>
    <property type="match status" value="1"/>
</dbReference>
<keyword evidence="4 11" id="KW-0808">Transferase</keyword>
<evidence type="ECO:0000256" key="2">
    <source>
        <dbReference type="ARBA" id="ARBA00022450"/>
    </source>
</evidence>
<dbReference type="Pfam" id="PF08990">
    <property type="entry name" value="Docking"/>
    <property type="match status" value="1"/>
</dbReference>
<feature type="domain" description="PKS/mFAS DH" evidence="10">
    <location>
        <begin position="920"/>
        <end position="1009"/>
    </location>
</feature>
<dbReference type="InterPro" id="IPR032821">
    <property type="entry name" value="PKS_assoc"/>
</dbReference>
<dbReference type="InterPro" id="IPR018201">
    <property type="entry name" value="Ketoacyl_synth_AS"/>
</dbReference>
<dbReference type="InterPro" id="IPR036299">
    <property type="entry name" value="Polyketide_synth_docking_sf"/>
</dbReference>
<dbReference type="Gene3D" id="3.40.366.10">
    <property type="entry name" value="Malonyl-Coenzyme A Acyl Carrier Protein, domain 2"/>
    <property type="match status" value="1"/>
</dbReference>
<dbReference type="InterPro" id="IPR016039">
    <property type="entry name" value="Thiolase-like"/>
</dbReference>
<evidence type="ECO:0000313" key="11">
    <source>
        <dbReference type="EMBL" id="SNT19270.1"/>
    </source>
</evidence>
<dbReference type="AlphaFoldDB" id="A0A239KMN7"/>
<keyword evidence="12" id="KW-1185">Reference proteome</keyword>
<dbReference type="GO" id="GO:0030639">
    <property type="term" value="P:polyketide biosynthetic process"/>
    <property type="evidence" value="ECO:0007669"/>
    <property type="project" value="UniProtKB-ARBA"/>
</dbReference>
<dbReference type="Gene3D" id="3.10.129.110">
    <property type="entry name" value="Polyketide synthase dehydratase"/>
    <property type="match status" value="1"/>
</dbReference>
<comment type="cofactor">
    <cofactor evidence="1">
        <name>pantetheine 4'-phosphate</name>
        <dbReference type="ChEBI" id="CHEBI:47942"/>
    </cofactor>
</comment>
<dbReference type="InterPro" id="IPR014031">
    <property type="entry name" value="Ketoacyl_synth_C"/>
</dbReference>
<dbReference type="GO" id="GO:0004315">
    <property type="term" value="F:3-oxoacyl-[acyl-carrier-protein] synthase activity"/>
    <property type="evidence" value="ECO:0007669"/>
    <property type="project" value="InterPro"/>
</dbReference>
<dbReference type="SMART" id="SM00827">
    <property type="entry name" value="PKS_AT"/>
    <property type="match status" value="1"/>
</dbReference>
<dbReference type="PANTHER" id="PTHR43775">
    <property type="entry name" value="FATTY ACID SYNTHASE"/>
    <property type="match status" value="1"/>
</dbReference>
<protein>
    <submittedName>
        <fullName evidence="11">Acyl transferase domain-containing protein</fullName>
    </submittedName>
</protein>
<evidence type="ECO:0000256" key="6">
    <source>
        <dbReference type="ARBA" id="ARBA00023268"/>
    </source>
</evidence>
<dbReference type="Gene3D" id="3.30.70.3290">
    <property type="match status" value="1"/>
</dbReference>